<feature type="compositionally biased region" description="Polar residues" evidence="9">
    <location>
        <begin position="555"/>
        <end position="571"/>
    </location>
</feature>
<keyword evidence="4 8" id="KW-0812">Transmembrane</keyword>
<evidence type="ECO:0000313" key="12">
    <source>
        <dbReference type="Proteomes" id="UP001159405"/>
    </source>
</evidence>
<evidence type="ECO:0000256" key="4">
    <source>
        <dbReference type="ARBA" id="ARBA00022692"/>
    </source>
</evidence>
<comment type="caution">
    <text evidence="11">The sequence shown here is derived from an EMBL/GenBank/DDBJ whole genome shotgun (WGS) entry which is preliminary data.</text>
</comment>
<evidence type="ECO:0000256" key="5">
    <source>
        <dbReference type="ARBA" id="ARBA00022989"/>
    </source>
</evidence>
<keyword evidence="12" id="KW-1185">Reference proteome</keyword>
<dbReference type="Pfam" id="PF00909">
    <property type="entry name" value="Ammonium_transp"/>
    <property type="match status" value="1"/>
</dbReference>
<accession>A0ABN8MZW1</accession>
<dbReference type="EMBL" id="CALNXK010000006">
    <property type="protein sequence ID" value="CAH3037882.1"/>
    <property type="molecule type" value="Genomic_DNA"/>
</dbReference>
<name>A0ABN8MZW1_9CNID</name>
<organism evidence="11 12">
    <name type="scientific">Porites lobata</name>
    <dbReference type="NCBI Taxonomy" id="104759"/>
    <lineage>
        <taxon>Eukaryota</taxon>
        <taxon>Metazoa</taxon>
        <taxon>Cnidaria</taxon>
        <taxon>Anthozoa</taxon>
        <taxon>Hexacorallia</taxon>
        <taxon>Scleractinia</taxon>
        <taxon>Fungiina</taxon>
        <taxon>Poritidae</taxon>
        <taxon>Porites</taxon>
    </lineage>
</organism>
<dbReference type="Gene3D" id="1.10.3430.10">
    <property type="entry name" value="Ammonium transporter AmtB like domains"/>
    <property type="match status" value="1"/>
</dbReference>
<feature type="compositionally biased region" description="Basic and acidic residues" evidence="9">
    <location>
        <begin position="545"/>
        <end position="554"/>
    </location>
</feature>
<dbReference type="Proteomes" id="UP001159405">
    <property type="component" value="Unassembled WGS sequence"/>
</dbReference>
<evidence type="ECO:0000256" key="8">
    <source>
        <dbReference type="RuleBase" id="RU362002"/>
    </source>
</evidence>
<dbReference type="InterPro" id="IPR001905">
    <property type="entry name" value="Ammonium_transpt"/>
</dbReference>
<feature type="transmembrane region" description="Helical" evidence="8">
    <location>
        <begin position="328"/>
        <end position="350"/>
    </location>
</feature>
<keyword evidence="7 8" id="KW-0924">Ammonia transport</keyword>
<feature type="transmembrane region" description="Helical" evidence="8">
    <location>
        <begin position="248"/>
        <end position="269"/>
    </location>
</feature>
<feature type="transmembrane region" description="Helical" evidence="8">
    <location>
        <begin position="370"/>
        <end position="398"/>
    </location>
</feature>
<reference evidence="11 12" key="1">
    <citation type="submission" date="2022-05" db="EMBL/GenBank/DDBJ databases">
        <authorList>
            <consortium name="Genoscope - CEA"/>
            <person name="William W."/>
        </authorList>
    </citation>
    <scope>NUCLEOTIDE SEQUENCE [LARGE SCALE GENOMIC DNA]</scope>
</reference>
<evidence type="ECO:0000256" key="1">
    <source>
        <dbReference type="ARBA" id="ARBA00004141"/>
    </source>
</evidence>
<keyword evidence="5 8" id="KW-1133">Transmembrane helix</keyword>
<feature type="transmembrane region" description="Helical" evidence="8">
    <location>
        <begin position="65"/>
        <end position="83"/>
    </location>
</feature>
<dbReference type="SUPFAM" id="SSF111352">
    <property type="entry name" value="Ammonium transporter"/>
    <property type="match status" value="1"/>
</dbReference>
<evidence type="ECO:0000256" key="6">
    <source>
        <dbReference type="ARBA" id="ARBA00023136"/>
    </source>
</evidence>
<comment type="similarity">
    <text evidence="2 8">Belongs to the ammonia transporter channel (TC 1.A.11.2) family.</text>
</comment>
<feature type="transmembrane region" description="Helical" evidence="8">
    <location>
        <begin position="24"/>
        <end position="44"/>
    </location>
</feature>
<keyword evidence="6 8" id="KW-0472">Membrane</keyword>
<feature type="transmembrane region" description="Helical" evidence="8">
    <location>
        <begin position="111"/>
        <end position="130"/>
    </location>
</feature>
<feature type="transmembrane region" description="Helical" evidence="8">
    <location>
        <begin position="169"/>
        <end position="193"/>
    </location>
</feature>
<dbReference type="InterPro" id="IPR029020">
    <property type="entry name" value="Ammonium/urea_transptr"/>
</dbReference>
<protein>
    <recommendedName>
        <fullName evidence="8">Ammonium transporter</fullName>
    </recommendedName>
</protein>
<feature type="transmembrane region" description="Helical" evidence="8">
    <location>
        <begin position="214"/>
        <end position="236"/>
    </location>
</feature>
<keyword evidence="3 8" id="KW-0813">Transport</keyword>
<proteinExistence type="inferred from homology"/>
<dbReference type="InterPro" id="IPR024041">
    <property type="entry name" value="NH4_transpt_AmtB-like_dom"/>
</dbReference>
<evidence type="ECO:0000313" key="11">
    <source>
        <dbReference type="EMBL" id="CAH3037882.1"/>
    </source>
</evidence>
<evidence type="ECO:0000256" key="2">
    <source>
        <dbReference type="ARBA" id="ARBA00005887"/>
    </source>
</evidence>
<feature type="region of interest" description="Disordered" evidence="9">
    <location>
        <begin position="545"/>
        <end position="599"/>
    </location>
</feature>
<evidence type="ECO:0000256" key="3">
    <source>
        <dbReference type="ARBA" id="ARBA00022448"/>
    </source>
</evidence>
<dbReference type="NCBIfam" id="TIGR00836">
    <property type="entry name" value="amt"/>
    <property type="match status" value="1"/>
</dbReference>
<gene>
    <name evidence="11" type="ORF">PLOB_00039517</name>
</gene>
<feature type="domain" description="Ammonium transporter AmtB-like" evidence="10">
    <location>
        <begin position="26"/>
        <end position="421"/>
    </location>
</feature>
<feature type="transmembrane region" description="Helical" evidence="8">
    <location>
        <begin position="304"/>
        <end position="321"/>
    </location>
</feature>
<feature type="transmembrane region" description="Helical" evidence="8">
    <location>
        <begin position="137"/>
        <end position="157"/>
    </location>
</feature>
<evidence type="ECO:0000256" key="7">
    <source>
        <dbReference type="ARBA" id="ARBA00023177"/>
    </source>
</evidence>
<sequence>MAANESTERPLEGLTGRPIGYDDATWILTSAFIVFTMQSGFGLIESGMVTIKNETNIMVKNAIDIIFSGLSFWIFGFGLSFGIDEGTNAFTGVGYFLTEVPMDKGQVYSMYFFQMALASTATTIVSGAMAERTNLKAYMLYSFVSTLTTCFPTHWIWGKNGLLKELGVIDIAGCAGVHLVGGAAGFAAAFMLGPRTGRFENDKKRPQPCSMTNVLLGTFMLWWGWLGFNCGSTFGISGSKWKLASRSAVATLNGSIGGGILAIIYSYIIDDETLDVPIFVTGIRGGLVSVTGICALARPWEGLVIGFFGGLFACLLSDLMIKLKIDDPVNCVATHAGSAVWGMIAVALFVEQEKDEGFSHAHGLFKGGGWRLLGVQLLACVLTASWAVVTTVMLLFVIEKTIGIRLTEEEEKEGCDLVEHGIGEDTEDEDVEKSKPQRKRGKALFAVFGRKATNEVEKFHADDEEDQEGKEMKSKGPFVLKMPAVARSIRRKCISNNHHDTGGSTAAIVTGETDTVVDKRCQQTSNGNKQAFWMRLPSIARNLRRKQENKRCSNEEPNATCSSSSTDTYGQEETVETASKPRRATISDGVDGEISQASDDLRSILSTESDIEELVKTEKVQKRYPMFEQKRTEEKCVQVACEHGVLIDM</sequence>
<feature type="transmembrane region" description="Helical" evidence="8">
    <location>
        <begin position="276"/>
        <end position="298"/>
    </location>
</feature>
<evidence type="ECO:0000259" key="10">
    <source>
        <dbReference type="Pfam" id="PF00909"/>
    </source>
</evidence>
<dbReference type="PANTHER" id="PTHR11730:SF58">
    <property type="entry name" value="AMMONIUM TRANSPORTER"/>
    <property type="match status" value="1"/>
</dbReference>
<evidence type="ECO:0000256" key="9">
    <source>
        <dbReference type="SAM" id="MobiDB-lite"/>
    </source>
</evidence>
<comment type="subcellular location">
    <subcellularLocation>
        <location evidence="8">Cell membrane</location>
        <topology evidence="8">Multi-pass membrane protein</topology>
    </subcellularLocation>
    <subcellularLocation>
        <location evidence="1">Membrane</location>
        <topology evidence="1">Multi-pass membrane protein</topology>
    </subcellularLocation>
</comment>
<dbReference type="PANTHER" id="PTHR11730">
    <property type="entry name" value="AMMONIUM TRANSPORTER"/>
    <property type="match status" value="1"/>
</dbReference>